<dbReference type="EMBL" id="SHKR01000017">
    <property type="protein sequence ID" value="RZU03444.1"/>
    <property type="molecule type" value="Genomic_DNA"/>
</dbReference>
<protein>
    <submittedName>
        <fullName evidence="2">DinB family protein</fullName>
    </submittedName>
</protein>
<evidence type="ECO:0000313" key="2">
    <source>
        <dbReference type="EMBL" id="RZU03444.1"/>
    </source>
</evidence>
<organism evidence="2 3">
    <name type="scientific">Kribbella rubisoli</name>
    <dbReference type="NCBI Taxonomy" id="3075929"/>
    <lineage>
        <taxon>Bacteria</taxon>
        <taxon>Bacillati</taxon>
        <taxon>Actinomycetota</taxon>
        <taxon>Actinomycetes</taxon>
        <taxon>Propionibacteriales</taxon>
        <taxon>Kribbellaceae</taxon>
        <taxon>Kribbella</taxon>
    </lineage>
</organism>
<dbReference type="SUPFAM" id="SSF109854">
    <property type="entry name" value="DinB/YfiT-like putative metalloenzymes"/>
    <property type="match status" value="1"/>
</dbReference>
<name>A0A4Q7W2I7_9ACTN</name>
<dbReference type="OrthoDB" id="5022306at2"/>
<comment type="caution">
    <text evidence="2">The sequence shown here is derived from an EMBL/GenBank/DDBJ whole genome shotgun (WGS) entry which is preliminary data.</text>
</comment>
<accession>A0A4Q7W2I7</accession>
<dbReference type="InterPro" id="IPR034660">
    <property type="entry name" value="DinB/YfiT-like"/>
</dbReference>
<gene>
    <name evidence="2" type="ORF">EV645_7473</name>
</gene>
<dbReference type="InterPro" id="IPR024775">
    <property type="entry name" value="DinB-like"/>
</dbReference>
<proteinExistence type="predicted"/>
<dbReference type="Proteomes" id="UP000292027">
    <property type="component" value="Unassembled WGS sequence"/>
</dbReference>
<feature type="domain" description="DinB-like" evidence="1">
    <location>
        <begin position="22"/>
        <end position="182"/>
    </location>
</feature>
<dbReference type="Pfam" id="PF12867">
    <property type="entry name" value="DinB_2"/>
    <property type="match status" value="1"/>
</dbReference>
<dbReference type="AlphaFoldDB" id="A0A4Q7W2I7"/>
<keyword evidence="3" id="KW-1185">Reference proteome</keyword>
<sequence length="193" mass="22048">MSEAFDWDILHKPSAMAMVRGQLGFSWMVLSGRLAQLTDEQYFWRPSSEALTVVRRHYAGHFRSLGSGEWVAQWPDEPDHRGPRTIAWLIAHLTETFFERWEWTFGASQQGRADINLHGNARDAVAWLTYWVEAWRDAIAALDEDEVMTVGLSQANELDAGEPFGHVVLRLNRELIHHGSEIMTLQDLYAVAA</sequence>
<reference evidence="2 3" key="1">
    <citation type="journal article" date="2015" name="Stand. Genomic Sci.">
        <title>Genomic Encyclopedia of Bacterial and Archaeal Type Strains, Phase III: the genomes of soil and plant-associated and newly described type strains.</title>
        <authorList>
            <person name="Whitman W.B."/>
            <person name="Woyke T."/>
            <person name="Klenk H.P."/>
            <person name="Zhou Y."/>
            <person name="Lilburn T.G."/>
            <person name="Beck B.J."/>
            <person name="De Vos P."/>
            <person name="Vandamme P."/>
            <person name="Eisen J.A."/>
            <person name="Garrity G."/>
            <person name="Hugenholtz P."/>
            <person name="Kyrpides N.C."/>
        </authorList>
    </citation>
    <scope>NUCLEOTIDE SEQUENCE [LARGE SCALE GENOMIC DNA]</scope>
    <source>
        <strain evidence="2 3">VKM Ac-2540</strain>
    </source>
</reference>
<evidence type="ECO:0000313" key="3">
    <source>
        <dbReference type="Proteomes" id="UP000292027"/>
    </source>
</evidence>
<evidence type="ECO:0000259" key="1">
    <source>
        <dbReference type="Pfam" id="PF12867"/>
    </source>
</evidence>
<dbReference type="RefSeq" id="WP_130449042.1">
    <property type="nucleotide sequence ID" value="NZ_SHKR01000017.1"/>
</dbReference>